<keyword evidence="1" id="KW-0812">Transmembrane</keyword>
<protein>
    <submittedName>
        <fullName evidence="2">Membrane protein</fullName>
    </submittedName>
</protein>
<dbReference type="AlphaFoldDB" id="A0A7D9N4U0"/>
<accession>A0A7D9N4U0</accession>
<feature type="transmembrane region" description="Helical" evidence="1">
    <location>
        <begin position="417"/>
        <end position="438"/>
    </location>
</feature>
<feature type="transmembrane region" description="Helical" evidence="1">
    <location>
        <begin position="233"/>
        <end position="260"/>
    </location>
</feature>
<dbReference type="PANTHER" id="PTHR38454:SF1">
    <property type="entry name" value="INTEGRAL MEMBRANE PROTEIN"/>
    <property type="match status" value="1"/>
</dbReference>
<keyword evidence="1" id="KW-0472">Membrane</keyword>
<feature type="transmembrane region" description="Helical" evidence="1">
    <location>
        <begin position="330"/>
        <end position="350"/>
    </location>
</feature>
<dbReference type="EMBL" id="CP006811">
    <property type="protein sequence ID" value="AHA96780.1"/>
    <property type="molecule type" value="Genomic_DNA"/>
</dbReference>
<keyword evidence="1" id="KW-1133">Transmembrane helix</keyword>
<dbReference type="Proteomes" id="UP000018522">
    <property type="component" value="Chromosome"/>
</dbReference>
<reference evidence="2 3" key="1">
    <citation type="journal article" date="2014" name="Genome Announc.">
        <title>Complete Genome Sequences of Lactobacillus johnsonii Strain N6.2 and Lactobacillus reuteri Strain TD1.</title>
        <authorList>
            <person name="Leonard M.T."/>
            <person name="Valladares R.B."/>
            <person name="Ardissone A."/>
            <person name="Gonzalez C.F."/>
            <person name="Lorca G.L."/>
            <person name="Triplett E.W."/>
        </authorList>
    </citation>
    <scope>NUCLEOTIDE SEQUENCE [LARGE SCALE GENOMIC DNA]</scope>
    <source>
        <strain evidence="2 3">N6.2</strain>
    </source>
</reference>
<dbReference type="KEGG" id="ljn:T285_01490"/>
<name>A0A7D9N4U0_LACJH</name>
<dbReference type="PANTHER" id="PTHR38454">
    <property type="entry name" value="INTEGRAL MEMBRANE PROTEIN-RELATED"/>
    <property type="match status" value="1"/>
</dbReference>
<feature type="transmembrane region" description="Helical" evidence="1">
    <location>
        <begin position="90"/>
        <end position="107"/>
    </location>
</feature>
<evidence type="ECO:0000256" key="1">
    <source>
        <dbReference type="SAM" id="Phobius"/>
    </source>
</evidence>
<feature type="transmembrane region" description="Helical" evidence="1">
    <location>
        <begin position="356"/>
        <end position="374"/>
    </location>
</feature>
<dbReference type="Pfam" id="PF09586">
    <property type="entry name" value="YfhO"/>
    <property type="match status" value="1"/>
</dbReference>
<feature type="transmembrane region" description="Helical" evidence="1">
    <location>
        <begin position="113"/>
        <end position="134"/>
    </location>
</feature>
<gene>
    <name evidence="2" type="ORF">T285_01490</name>
</gene>
<feature type="transmembrane region" description="Helical" evidence="1">
    <location>
        <begin position="394"/>
        <end position="411"/>
    </location>
</feature>
<dbReference type="InterPro" id="IPR018580">
    <property type="entry name" value="Uncharacterised_YfhO"/>
</dbReference>
<sequence>MVLRMKYLSKKEKKILKVSLISCLTTIVLFFLLSTLTDCNPIFGGVLYSGDLPNQYLSFFQYYRHLMLGNWSSAGFSFLNGLGGDMAGNIGYYLLSPLNFIVFLFPASKMNIAVYIIILIKLGLMSGTFTWLTLKWFKFKYQAYPVFLGIAYGLSGYSIAYAGNVMWFDGLVLLPLISYALIRGIRKNVWLAYSILLACAIIFNYYIGYMICIFLVILFLAYTVNNFENRKTFLHQFTGFAISSIISGLISAVVILPTFFNLSSNKLSQADFNSNFEIKTLISGGKAVSRLFIGDTYNDWAPIFVGTLVLIVFILYFIDGRNSIKERITNLVIGLFFVLSITVPKIYLFWHGGQQTIAYPYRFGFIIVFWFLLLAAKELSNLSEYRKESKNERLIAAGIYLLVSLAAVYIRRRIGPWNGYAWLAVVLVIIFGILVYFSDKRFVRVTLLLVGLVELAGNAYIGLNHLGMKSGAYPSYVSENQSIISRIPNSDKTGRLAKNYELNNDRGEGYTFNYRGMEEFSSNNDSRISSLMTDLGFSTFRYFYYYQTGTVVTDAIFNVKTFINSSLSNQSVSPEYISYGLRNDLKNHPVILKQGDKTAYRNETLPFVFAGGLANKLKFKEENPVYNQNLVLNSLTQTKKDVLSYSSKNAEINSKNINLKFKKGKFKAKRTSENPGTITFTYSNLKPDQFGYIRFSKNLMEQIVVLNSYQMKQKPDYRLPFTVSINGKDVHLQQYTDQLIGVQADKDGKLVVKMTLDGKSNEVELKYPRFVNIDQTALEDKVKKAQNNRMKFSAFRDSYVAGTVKTDKNENLATTIPYSKGWRAEVDGKPVKINRTLKVFIGLKLKPGTHQITFKYRTPGFVIGALLSIIGIIALAVYTVYLKKNKTSISQKTNK</sequence>
<feature type="transmembrane region" description="Helical" evidence="1">
    <location>
        <begin position="188"/>
        <end position="221"/>
    </location>
</feature>
<proteinExistence type="predicted"/>
<evidence type="ECO:0000313" key="3">
    <source>
        <dbReference type="Proteomes" id="UP000018522"/>
    </source>
</evidence>
<feature type="transmembrane region" description="Helical" evidence="1">
    <location>
        <begin position="300"/>
        <end position="318"/>
    </location>
</feature>
<feature type="transmembrane region" description="Helical" evidence="1">
    <location>
        <begin position="63"/>
        <end position="83"/>
    </location>
</feature>
<feature type="transmembrane region" description="Helical" evidence="1">
    <location>
        <begin position="445"/>
        <end position="463"/>
    </location>
</feature>
<feature type="transmembrane region" description="Helical" evidence="1">
    <location>
        <begin position="861"/>
        <end position="882"/>
    </location>
</feature>
<organism evidence="2 3">
    <name type="scientific">Lactobacillus johnsonii N6.2</name>
    <dbReference type="NCBI Taxonomy" id="1408186"/>
    <lineage>
        <taxon>Bacteria</taxon>
        <taxon>Bacillati</taxon>
        <taxon>Bacillota</taxon>
        <taxon>Bacilli</taxon>
        <taxon>Lactobacillales</taxon>
        <taxon>Lactobacillaceae</taxon>
        <taxon>Lactobacillus</taxon>
    </lineage>
</organism>
<evidence type="ECO:0000313" key="2">
    <source>
        <dbReference type="EMBL" id="AHA96780.1"/>
    </source>
</evidence>
<feature type="transmembrane region" description="Helical" evidence="1">
    <location>
        <begin position="146"/>
        <end position="168"/>
    </location>
</feature>